<dbReference type="KEGG" id="erx:ATZ35_05220"/>
<feature type="transmembrane region" description="Helical" evidence="1">
    <location>
        <begin position="117"/>
        <end position="135"/>
    </location>
</feature>
<keyword evidence="1" id="KW-0472">Membrane</keyword>
<dbReference type="InterPro" id="IPR021359">
    <property type="entry name" value="DUF2812"/>
</dbReference>
<sequence length="200" mass="24016">MKKLRIFTDIKKEEKYLNKMAEKGWCLSNYSLWNVYTFDKTTPAPLNYRIDYQTFKKKADYLAYLTLFEDSGWQHISGTRWSGFQFFLPTNYKNQEFDIFSDVSSSNDRYKRLYNHAVMWGLLMLIYFLMLHPSFENISSWYLTPSIWEYSGLQLIGMIIMETFFLIIMIMPMMFFLLSTVYFTITGTKTKKHIKKYETG</sequence>
<name>A0A0U2WMV3_9ENTE</name>
<dbReference type="Proteomes" id="UP000067523">
    <property type="component" value="Chromosome"/>
</dbReference>
<reference evidence="3" key="1">
    <citation type="submission" date="2015-12" db="EMBL/GenBank/DDBJ databases">
        <authorList>
            <person name="Lauer A."/>
            <person name="Humrighouse B."/>
            <person name="Loparev V."/>
            <person name="Shewmaker P.L."/>
            <person name="Whitney A.M."/>
            <person name="McLaughlin R.W."/>
        </authorList>
    </citation>
    <scope>NUCLEOTIDE SEQUENCE [LARGE SCALE GENOMIC DNA]</scope>
    <source>
        <strain evidence="3">LMG 26678</strain>
    </source>
</reference>
<evidence type="ECO:0008006" key="4">
    <source>
        <dbReference type="Google" id="ProtNLM"/>
    </source>
</evidence>
<proteinExistence type="predicted"/>
<dbReference type="EMBL" id="CP013655">
    <property type="protein sequence ID" value="ALS36582.1"/>
    <property type="molecule type" value="Genomic_DNA"/>
</dbReference>
<keyword evidence="1" id="KW-0812">Transmembrane</keyword>
<organism evidence="2 3">
    <name type="scientific">Enterococcus rotai</name>
    <dbReference type="NCBI Taxonomy" id="118060"/>
    <lineage>
        <taxon>Bacteria</taxon>
        <taxon>Bacillati</taxon>
        <taxon>Bacillota</taxon>
        <taxon>Bacilli</taxon>
        <taxon>Lactobacillales</taxon>
        <taxon>Enterococcaceae</taxon>
        <taxon>Enterococcus</taxon>
    </lineage>
</organism>
<accession>A0A0U2WMV3</accession>
<keyword evidence="1" id="KW-1133">Transmembrane helix</keyword>
<keyword evidence="3" id="KW-1185">Reference proteome</keyword>
<evidence type="ECO:0000313" key="3">
    <source>
        <dbReference type="Proteomes" id="UP000067523"/>
    </source>
</evidence>
<protein>
    <recommendedName>
        <fullName evidence="4">DUF2812 domain-containing protein</fullName>
    </recommendedName>
</protein>
<dbReference type="AlphaFoldDB" id="A0A0U2WMV3"/>
<dbReference type="Pfam" id="PF11193">
    <property type="entry name" value="DUF2812"/>
    <property type="match status" value="1"/>
</dbReference>
<gene>
    <name evidence="2" type="ORF">ATZ35_05220</name>
</gene>
<feature type="transmembrane region" description="Helical" evidence="1">
    <location>
        <begin position="155"/>
        <end position="185"/>
    </location>
</feature>
<evidence type="ECO:0000256" key="1">
    <source>
        <dbReference type="SAM" id="Phobius"/>
    </source>
</evidence>
<dbReference type="STRING" id="118060.ATZ35_05220"/>
<evidence type="ECO:0000313" key="2">
    <source>
        <dbReference type="EMBL" id="ALS36582.1"/>
    </source>
</evidence>
<dbReference type="RefSeq" id="WP_208929815.1">
    <property type="nucleotide sequence ID" value="NZ_CP013655.1"/>
</dbReference>